<name>A0AAC8TFF1_9BACT</name>
<sequence>MVYELQLPPRSGNMVVTVEPLTSGGLRPVVYMGPLCDTPRYCVAAGTEKGTATLVSPTPASGGKYYLWVDGAPGSAGPYSIRVASFNSLGESCGSPIELPFGAGEANLSVAETSWIHDTHGSCETWTSSGDHVYRLTVDRVQNLDVRVSATSFLGNTYLRSVCGGGELACTGGNVLRRQELSPGTYYLWRDSPGGTYDLYAHLSDPLPGDSCSMARPLVFSDGEEGGSVTESATTEGMFDNDLSGCGTLNTPDLVYTFTTSKTLDFRASAAGHRLTLRSATCSGTQLACGAENLAVGALPPGTYYLWLDTSTPGPFTLSASLTPAAPGDTCASPEPLVFSGGTLGGDAEARGNLSTRFHNSSGSCGGTGSDHVYSFTTSTPLNFRASTSTGYVYLRSGDCASGPELACGSSSSILEATGLAAGTYHLWVDSSSGGGASYTLRAALTPPLCQEPLPLVFRSGDDGGTARVATASGHTASAFSTTQGSCGGSGGRDVVYALELTEPRRLDVKVTSDTSGFRPAVYLRASCDADELACAVAPPVSYDATLSTGSLPPGKYYLWVDGFTGSAGVYSLTATLN</sequence>
<dbReference type="EMBL" id="CP011509">
    <property type="protein sequence ID" value="AKJ04002.1"/>
    <property type="molecule type" value="Genomic_DNA"/>
</dbReference>
<evidence type="ECO:0008006" key="3">
    <source>
        <dbReference type="Google" id="ProtNLM"/>
    </source>
</evidence>
<gene>
    <name evidence="1" type="ORF">AA314_05628</name>
</gene>
<accession>A0AAC8TFF1</accession>
<dbReference type="Proteomes" id="UP000035579">
    <property type="component" value="Chromosome"/>
</dbReference>
<evidence type="ECO:0000313" key="1">
    <source>
        <dbReference type="EMBL" id="AKJ04002.1"/>
    </source>
</evidence>
<dbReference type="Gene3D" id="2.60.120.380">
    <property type="match status" value="1"/>
</dbReference>
<protein>
    <recommendedName>
        <fullName evidence="3">Peptidase C-terminal archaeal/bacterial domain-containing protein</fullName>
    </recommendedName>
</protein>
<proteinExistence type="predicted"/>
<organism evidence="1 2">
    <name type="scientific">Archangium gephyra</name>
    <dbReference type="NCBI Taxonomy" id="48"/>
    <lineage>
        <taxon>Bacteria</taxon>
        <taxon>Pseudomonadati</taxon>
        <taxon>Myxococcota</taxon>
        <taxon>Myxococcia</taxon>
        <taxon>Myxococcales</taxon>
        <taxon>Cystobacterineae</taxon>
        <taxon>Archangiaceae</taxon>
        <taxon>Archangium</taxon>
    </lineage>
</organism>
<reference evidence="1 2" key="1">
    <citation type="submission" date="2015-05" db="EMBL/GenBank/DDBJ databases">
        <title>Genome assembly of Archangium gephyra DSM 2261.</title>
        <authorList>
            <person name="Sharma G."/>
            <person name="Subramanian S."/>
        </authorList>
    </citation>
    <scope>NUCLEOTIDE SEQUENCE [LARGE SCALE GENOMIC DNA]</scope>
    <source>
        <strain evidence="1 2">DSM 2261</strain>
    </source>
</reference>
<evidence type="ECO:0000313" key="2">
    <source>
        <dbReference type="Proteomes" id="UP000035579"/>
    </source>
</evidence>
<dbReference type="KEGG" id="age:AA314_05628"/>
<dbReference type="AlphaFoldDB" id="A0AAC8TFF1"/>